<dbReference type="eggNOG" id="ENOG502S6J7">
    <property type="taxonomic scope" value="Eukaryota"/>
</dbReference>
<dbReference type="InterPro" id="IPR015421">
    <property type="entry name" value="PyrdxlP-dep_Trfase_major"/>
</dbReference>
<feature type="domain" description="Aminotransferase class V" evidence="2">
    <location>
        <begin position="72"/>
        <end position="139"/>
    </location>
</feature>
<dbReference type="Pfam" id="PF00266">
    <property type="entry name" value="Aminotran_5"/>
    <property type="match status" value="1"/>
</dbReference>
<dbReference type="SUPFAM" id="SSF53383">
    <property type="entry name" value="PLP-dependent transferases"/>
    <property type="match status" value="1"/>
</dbReference>
<dbReference type="InterPro" id="IPR015424">
    <property type="entry name" value="PyrdxlP-dep_Trfase"/>
</dbReference>
<keyword evidence="4" id="KW-1185">Reference proteome</keyword>
<dbReference type="PANTHER" id="PTHR43686">
    <property type="entry name" value="SULFURTRANSFERASE-RELATED"/>
    <property type="match status" value="1"/>
</dbReference>
<protein>
    <recommendedName>
        <fullName evidence="2">Aminotransferase class V domain-containing protein</fullName>
    </recommendedName>
</protein>
<dbReference type="InterPro" id="IPR000192">
    <property type="entry name" value="Aminotrans_V_dom"/>
</dbReference>
<dbReference type="EMBL" id="DS477202">
    <property type="protein sequence ID" value="EDO26022.1"/>
    <property type="molecule type" value="Genomic_DNA"/>
</dbReference>
<evidence type="ECO:0000259" key="2">
    <source>
        <dbReference type="Pfam" id="PF00266"/>
    </source>
</evidence>
<evidence type="ECO:0000256" key="1">
    <source>
        <dbReference type="SAM" id="MobiDB-lite"/>
    </source>
</evidence>
<dbReference type="InParanoid" id="A7TD33"/>
<proteinExistence type="predicted"/>
<dbReference type="Gene3D" id="3.40.640.10">
    <property type="entry name" value="Type I PLP-dependent aspartate aminotransferase-like (Major domain)"/>
    <property type="match status" value="1"/>
</dbReference>
<dbReference type="PANTHER" id="PTHR43686:SF1">
    <property type="entry name" value="AMINOTRAN_5 DOMAIN-CONTAINING PROTEIN"/>
    <property type="match status" value="1"/>
</dbReference>
<dbReference type="AlphaFoldDB" id="A7TD33"/>
<reference evidence="3 4" key="1">
    <citation type="journal article" date="2007" name="Science">
        <title>Sea anemone genome reveals ancestral eumetazoan gene repertoire and genomic organization.</title>
        <authorList>
            <person name="Putnam N.H."/>
            <person name="Srivastava M."/>
            <person name="Hellsten U."/>
            <person name="Dirks B."/>
            <person name="Chapman J."/>
            <person name="Salamov A."/>
            <person name="Terry A."/>
            <person name="Shapiro H."/>
            <person name="Lindquist E."/>
            <person name="Kapitonov V.V."/>
            <person name="Jurka J."/>
            <person name="Genikhovich G."/>
            <person name="Grigoriev I.V."/>
            <person name="Lucas S.M."/>
            <person name="Steele R.E."/>
            <person name="Finnerty J.R."/>
            <person name="Technau U."/>
            <person name="Martindale M.Q."/>
            <person name="Rokhsar D.S."/>
        </authorList>
    </citation>
    <scope>NUCLEOTIDE SEQUENCE [LARGE SCALE GENOMIC DNA]</scope>
    <source>
        <strain evidence="4">CH2 X CH6</strain>
    </source>
</reference>
<evidence type="ECO:0000313" key="3">
    <source>
        <dbReference type="EMBL" id="EDO26022.1"/>
    </source>
</evidence>
<feature type="non-terminal residue" evidence="3">
    <location>
        <position position="143"/>
    </location>
</feature>
<sequence>MAPEAMILKSIYVVKFSPQTKTVNKAEEVQTHDDSESRTDKALDSSKNVEADQNNQFLEISLSSLMLRTEQTIHSHLKEIIKECVNATDDDVVIFTGSGTTGAIHKLIHALEMGGDKAKTTVVFVGPFEHHSNILPWKESGAK</sequence>
<gene>
    <name evidence="3" type="ORF">NEMVEDRAFT_v1g225493</name>
</gene>
<dbReference type="PhylomeDB" id="A7TD33"/>
<dbReference type="Proteomes" id="UP000001593">
    <property type="component" value="Unassembled WGS sequence"/>
</dbReference>
<dbReference type="HOGENOM" id="CLU_1811056_0_0_1"/>
<accession>A7TD33</accession>
<dbReference type="STRING" id="45351.A7TD33"/>
<evidence type="ECO:0000313" key="4">
    <source>
        <dbReference type="Proteomes" id="UP000001593"/>
    </source>
</evidence>
<organism evidence="3 4">
    <name type="scientific">Nematostella vectensis</name>
    <name type="common">Starlet sea anemone</name>
    <dbReference type="NCBI Taxonomy" id="45351"/>
    <lineage>
        <taxon>Eukaryota</taxon>
        <taxon>Metazoa</taxon>
        <taxon>Cnidaria</taxon>
        <taxon>Anthozoa</taxon>
        <taxon>Hexacorallia</taxon>
        <taxon>Actiniaria</taxon>
        <taxon>Edwardsiidae</taxon>
        <taxon>Nematostella</taxon>
    </lineage>
</organism>
<name>A7TD33_NEMVE</name>
<feature type="region of interest" description="Disordered" evidence="1">
    <location>
        <begin position="24"/>
        <end position="48"/>
    </location>
</feature>